<protein>
    <submittedName>
        <fullName evidence="12">Radical SAM domain protein</fullName>
    </submittedName>
</protein>
<dbReference type="GO" id="GO:0051539">
    <property type="term" value="F:4 iron, 4 sulfur cluster binding"/>
    <property type="evidence" value="ECO:0007669"/>
    <property type="project" value="UniProtKB-KW"/>
</dbReference>
<dbReference type="KEGG" id="din:Selin_2076"/>
<dbReference type="GO" id="GO:0046872">
    <property type="term" value="F:metal ion binding"/>
    <property type="evidence" value="ECO:0007669"/>
    <property type="project" value="UniProtKB-KW"/>
</dbReference>
<keyword evidence="9" id="KW-0535">Nitrogen fixation</keyword>
<dbReference type="CDD" id="cd01335">
    <property type="entry name" value="Radical_SAM"/>
    <property type="match status" value="1"/>
</dbReference>
<dbReference type="InterPro" id="IPR013785">
    <property type="entry name" value="Aldolase_TIM"/>
</dbReference>
<dbReference type="UniPathway" id="UPA00782"/>
<dbReference type="InterPro" id="IPR007197">
    <property type="entry name" value="rSAM"/>
</dbReference>
<evidence type="ECO:0000256" key="2">
    <source>
        <dbReference type="ARBA" id="ARBA00005155"/>
    </source>
</evidence>
<dbReference type="EMBL" id="CP002432">
    <property type="protein sequence ID" value="ADU66796.1"/>
    <property type="molecule type" value="Genomic_DNA"/>
</dbReference>
<dbReference type="Proteomes" id="UP000002572">
    <property type="component" value="Chromosome"/>
</dbReference>
<dbReference type="PROSITE" id="PS01305">
    <property type="entry name" value="MOAA_NIFB_PQQE"/>
    <property type="match status" value="1"/>
</dbReference>
<keyword evidence="4" id="KW-0004">4Fe-4S</keyword>
<dbReference type="SFLD" id="SFLDS00029">
    <property type="entry name" value="Radical_SAM"/>
    <property type="match status" value="1"/>
</dbReference>
<dbReference type="STRING" id="653733.Selin_2076"/>
<dbReference type="Gene3D" id="3.20.20.70">
    <property type="entry name" value="Aldolase class I"/>
    <property type="match status" value="1"/>
</dbReference>
<dbReference type="SUPFAM" id="SSF102114">
    <property type="entry name" value="Radical SAM enzymes"/>
    <property type="match status" value="1"/>
</dbReference>
<reference evidence="12 13" key="1">
    <citation type="submission" date="2010-12" db="EMBL/GenBank/DDBJ databases">
        <title>Complete sequence of Desulfurispirillum indicum S5.</title>
        <authorList>
            <consortium name="US DOE Joint Genome Institute"/>
            <person name="Lucas S."/>
            <person name="Copeland A."/>
            <person name="Lapidus A."/>
            <person name="Cheng J.-F."/>
            <person name="Goodwin L."/>
            <person name="Pitluck S."/>
            <person name="Chertkov O."/>
            <person name="Held B."/>
            <person name="Detter J.C."/>
            <person name="Han C."/>
            <person name="Tapia R."/>
            <person name="Land M."/>
            <person name="Hauser L."/>
            <person name="Kyrpides N."/>
            <person name="Ivanova N."/>
            <person name="Mikhailova N."/>
            <person name="Haggblom M."/>
            <person name="Rauschenbach I."/>
            <person name="Bini E."/>
            <person name="Woyke T."/>
        </authorList>
    </citation>
    <scope>NUCLEOTIDE SEQUENCE [LARGE SCALE GENOMIC DNA]</scope>
    <source>
        <strain evidence="13">ATCC BAA-1389 / DSM 22839 / S5</strain>
    </source>
</reference>
<evidence type="ECO:0000313" key="13">
    <source>
        <dbReference type="Proteomes" id="UP000002572"/>
    </source>
</evidence>
<keyword evidence="7" id="KW-0408">Iron</keyword>
<keyword evidence="8" id="KW-0411">Iron-sulfur</keyword>
<comment type="pathway">
    <text evidence="2">Cofactor biosynthesis; Fe-Mo cofactor biosynthesis.</text>
</comment>
<evidence type="ECO:0000313" key="12">
    <source>
        <dbReference type="EMBL" id="ADU66796.1"/>
    </source>
</evidence>
<keyword evidence="10" id="KW-0456">Lyase</keyword>
<dbReference type="InterPro" id="IPR005980">
    <property type="entry name" value="Nase_CF_NifB"/>
</dbReference>
<sequence>MPNGQCEQRHAKEQQRMADIKKRIANHPCFCAKAHGKYARIHLPVAPACNVQCNYCNRKYDCSNESRPGVTSRVITPQQALERVKLVQEKLPTLSVVGIAGPGDGLANPDATLRTFELIREHDPNLKLCLSTNGLMLPRYAADLVRLGVEHLTVTMNAIDPAISASIYKWVALDGKRYYGEEGASLLLERQLEGIGRTVELEGIVKVNTVLIPEINGTHILEVSKKIRELGVFIHNIVPLICKPEHGTYFGEIGLREPDTAELDQAREAGTAVMGSFSRVMKHCKQCRADAVGLLGQDLELNFQEVGQ</sequence>
<evidence type="ECO:0000256" key="10">
    <source>
        <dbReference type="ARBA" id="ARBA00023239"/>
    </source>
</evidence>
<name>E6W2X1_DESIS</name>
<feature type="domain" description="Radical SAM core" evidence="11">
    <location>
        <begin position="35"/>
        <end position="282"/>
    </location>
</feature>
<comment type="cofactor">
    <cofactor evidence="1">
        <name>[4Fe-4S] cluster</name>
        <dbReference type="ChEBI" id="CHEBI:49883"/>
    </cofactor>
</comment>
<dbReference type="RefSeq" id="WP_013506676.1">
    <property type="nucleotide sequence ID" value="NC_014836.1"/>
</dbReference>
<dbReference type="HOGENOM" id="CLU_027639_1_0_0"/>
<dbReference type="SFLD" id="SFLDF00281">
    <property type="entry name" value="FeMo_cofactor_biosynthesis_pro"/>
    <property type="match status" value="1"/>
</dbReference>
<evidence type="ECO:0000256" key="1">
    <source>
        <dbReference type="ARBA" id="ARBA00001966"/>
    </source>
</evidence>
<evidence type="ECO:0000259" key="11">
    <source>
        <dbReference type="PROSITE" id="PS51918"/>
    </source>
</evidence>
<evidence type="ECO:0000256" key="3">
    <source>
        <dbReference type="ARBA" id="ARBA00006804"/>
    </source>
</evidence>
<keyword evidence="13" id="KW-1185">Reference proteome</keyword>
<evidence type="ECO:0000256" key="7">
    <source>
        <dbReference type="ARBA" id="ARBA00023004"/>
    </source>
</evidence>
<accession>E6W2X1</accession>
<dbReference type="InterPro" id="IPR058240">
    <property type="entry name" value="rSAM_sf"/>
</dbReference>
<proteinExistence type="inferred from homology"/>
<evidence type="ECO:0000256" key="9">
    <source>
        <dbReference type="ARBA" id="ARBA00023231"/>
    </source>
</evidence>
<evidence type="ECO:0000256" key="8">
    <source>
        <dbReference type="ARBA" id="ARBA00023014"/>
    </source>
</evidence>
<dbReference type="PANTHER" id="PTHR43787:SF13">
    <property type="entry name" value="FEMO COFACTOR BIOSYNTHESIS PROTEIN NIFB"/>
    <property type="match status" value="1"/>
</dbReference>
<dbReference type="PROSITE" id="PS51918">
    <property type="entry name" value="RADICAL_SAM"/>
    <property type="match status" value="1"/>
</dbReference>
<dbReference type="InterPro" id="IPR000385">
    <property type="entry name" value="MoaA_NifB_PqqE_Fe-S-bd_CS"/>
</dbReference>
<dbReference type="PANTHER" id="PTHR43787">
    <property type="entry name" value="FEMO COFACTOR BIOSYNTHESIS PROTEIN NIFB-RELATED"/>
    <property type="match status" value="1"/>
</dbReference>
<evidence type="ECO:0000256" key="5">
    <source>
        <dbReference type="ARBA" id="ARBA00022691"/>
    </source>
</evidence>
<gene>
    <name evidence="12" type="ordered locus">Selin_2076</name>
</gene>
<dbReference type="SFLD" id="SFLDG01068">
    <property type="entry name" value="FeMo_cofactor_biosynthesis_pro"/>
    <property type="match status" value="1"/>
</dbReference>
<dbReference type="GO" id="GO:0016829">
    <property type="term" value="F:lyase activity"/>
    <property type="evidence" value="ECO:0007669"/>
    <property type="project" value="UniProtKB-KW"/>
</dbReference>
<dbReference type="eggNOG" id="COG0535">
    <property type="taxonomic scope" value="Bacteria"/>
</dbReference>
<dbReference type="Pfam" id="PF04055">
    <property type="entry name" value="Radical_SAM"/>
    <property type="match status" value="1"/>
</dbReference>
<evidence type="ECO:0000256" key="4">
    <source>
        <dbReference type="ARBA" id="ARBA00022485"/>
    </source>
</evidence>
<dbReference type="AlphaFoldDB" id="E6W2X1"/>
<keyword evidence="5" id="KW-0949">S-adenosyl-L-methionine</keyword>
<dbReference type="NCBIfam" id="TIGR01290">
    <property type="entry name" value="nifB"/>
    <property type="match status" value="1"/>
</dbReference>
<organism evidence="12 13">
    <name type="scientific">Desulfurispirillum indicum (strain ATCC BAA-1389 / DSM 22839 / S5)</name>
    <dbReference type="NCBI Taxonomy" id="653733"/>
    <lineage>
        <taxon>Bacteria</taxon>
        <taxon>Pseudomonadati</taxon>
        <taxon>Chrysiogenota</taxon>
        <taxon>Chrysiogenia</taxon>
        <taxon>Chrysiogenales</taxon>
        <taxon>Chrysiogenaceae</taxon>
        <taxon>Desulfurispirillum</taxon>
    </lineage>
</organism>
<keyword evidence="6" id="KW-0479">Metal-binding</keyword>
<comment type="similarity">
    <text evidence="3">Belongs to the radical SAM superfamily. NifB family.</text>
</comment>
<evidence type="ECO:0000256" key="6">
    <source>
        <dbReference type="ARBA" id="ARBA00022723"/>
    </source>
</evidence>
<dbReference type="InParanoid" id="E6W2X1"/>